<evidence type="ECO:0000256" key="18">
    <source>
        <dbReference type="HAMAP-Rule" id="MF_01966"/>
    </source>
</evidence>
<keyword evidence="11 18" id="KW-0413">Isomerase</keyword>
<comment type="function">
    <text evidence="18">Catalyzes the epimerization of the S- and R-forms of NAD(P)HX, a damaged form of NAD(P)H that is a result of enzymatic or heat-dependent hydration. This is a prerequisite for the S-specific NAD(P)H-hydrate dehydratase to allow the repair of both epimers of NAD(P)HX.</text>
</comment>
<dbReference type="Pfam" id="PF01256">
    <property type="entry name" value="Carb_kinase"/>
    <property type="match status" value="1"/>
</dbReference>
<evidence type="ECO:0000256" key="1">
    <source>
        <dbReference type="ARBA" id="ARBA00000013"/>
    </source>
</evidence>
<dbReference type="Gene3D" id="3.40.50.10260">
    <property type="entry name" value="YjeF N-terminal domain"/>
    <property type="match status" value="1"/>
</dbReference>
<keyword evidence="9 18" id="KW-0630">Potassium</keyword>
<evidence type="ECO:0000256" key="5">
    <source>
        <dbReference type="ARBA" id="ARBA00022723"/>
    </source>
</evidence>
<dbReference type="STRING" id="207949.RED65_15693"/>
<dbReference type="InterPro" id="IPR029056">
    <property type="entry name" value="Ribokinase-like"/>
</dbReference>
<dbReference type="Pfam" id="PF03853">
    <property type="entry name" value="YjeF_N"/>
    <property type="match status" value="1"/>
</dbReference>
<sequence length="506" mass="52715">MPNTQGISLYSAPQVADMDRHAQHQGIDGFELMQQAGEAAFVALLNQWSSVSKLVIYAGAGNNGGDGYVIAKLAKDHEIDAEVIALKAPSELQGSAYKAAQLAKSAGVMISMYSRQCVQFQAGCIIVDALLGTGLERDVEGAYRDAIDDINNSGIPVLSVDVPSGINGSTGAIMGTAVKAELTVTMIAYKRGLFTAKGAIYSGQVRLAPLSVPKNLGPHVAQQDYRVSLSSWRACASLKWFEKRELDSHKGDFGHVLVVGGDIGFAGAAILAAGSALRSGAGLVSVATRREHVNAVLSHYPEAMVLGVDSGQELGMLLSQADSVVVGPGLGQSAWGQSLLQACFATRQPIVLDADALNLIAQGFIQHNLNQRTSVMTPHPGEAARLLGCTVKDVQADRFKAAHELSIRYHSTTVLKGNGSLVCEGEQISVCADGNPGMASGGMGDVLSGISGSFLAQASHDLPEASQQLMTSAVCLHSAAADEAAKTGENALLASDLIKQLGNLLP</sequence>
<evidence type="ECO:0000256" key="16">
    <source>
        <dbReference type="ARBA" id="ARBA00049209"/>
    </source>
</evidence>
<keyword evidence="8 17" id="KW-0521">NADP</keyword>
<dbReference type="GO" id="GO:0052855">
    <property type="term" value="F:ADP-dependent NAD(P)H-hydrate dehydratase activity"/>
    <property type="evidence" value="ECO:0007669"/>
    <property type="project" value="UniProtKB-UniRule"/>
</dbReference>
<protein>
    <recommendedName>
        <fullName evidence="19">Bifunctional NAD(P)H-hydrate repair enzyme</fullName>
    </recommendedName>
    <alternativeName>
        <fullName evidence="19">Nicotinamide nucleotide repair protein</fullName>
    </alternativeName>
    <domain>
        <recommendedName>
            <fullName evidence="19">ADP-dependent (S)-NAD(P)H-hydrate dehydratase</fullName>
            <ecNumber evidence="19">4.2.1.136</ecNumber>
        </recommendedName>
        <alternativeName>
            <fullName evidence="19">ADP-dependent NAD(P)HX dehydratase</fullName>
        </alternativeName>
    </domain>
    <domain>
        <recommendedName>
            <fullName evidence="19">NAD(P)H-hydrate epimerase</fullName>
            <ecNumber evidence="19">5.1.99.6</ecNumber>
        </recommendedName>
    </domain>
</protein>
<dbReference type="GO" id="GO:0005524">
    <property type="term" value="F:ATP binding"/>
    <property type="evidence" value="ECO:0007669"/>
    <property type="project" value="UniProtKB-UniRule"/>
</dbReference>
<dbReference type="EC" id="5.1.99.6" evidence="19"/>
<evidence type="ECO:0000313" key="23">
    <source>
        <dbReference type="Proteomes" id="UP000004263"/>
    </source>
</evidence>
<dbReference type="SUPFAM" id="SSF53613">
    <property type="entry name" value="Ribokinase-like"/>
    <property type="match status" value="1"/>
</dbReference>
<dbReference type="InterPro" id="IPR000631">
    <property type="entry name" value="CARKD"/>
</dbReference>
<dbReference type="PANTHER" id="PTHR12592:SF0">
    <property type="entry name" value="ATP-DEPENDENT (S)-NAD(P)H-HYDRATE DEHYDRATASE"/>
    <property type="match status" value="1"/>
</dbReference>
<feature type="binding site" evidence="18">
    <location>
        <begin position="132"/>
        <end position="138"/>
    </location>
    <ligand>
        <name>(6S)-NADPHX</name>
        <dbReference type="ChEBI" id="CHEBI:64076"/>
    </ligand>
</feature>
<comment type="function">
    <text evidence="17">Catalyzes the dehydration of the S-form of NAD(P)HX at the expense of ADP, which is converted to AMP. Together with NAD(P)HX epimerase, which catalyzes the epimerization of the S- and R-forms, the enzyme allows the repair of both epimers of NAD(P)HX, a damaged form of NAD(P)H that is a result of enzymatic or heat-dependent hydration.</text>
</comment>
<feature type="binding site" evidence="18">
    <location>
        <begin position="62"/>
        <end position="66"/>
    </location>
    <ligand>
        <name>(6S)-NADPHX</name>
        <dbReference type="ChEBI" id="CHEBI:64076"/>
    </ligand>
</feature>
<dbReference type="GO" id="GO:0110051">
    <property type="term" value="P:metabolite repair"/>
    <property type="evidence" value="ECO:0007669"/>
    <property type="project" value="TreeGrafter"/>
</dbReference>
<evidence type="ECO:0000256" key="4">
    <source>
        <dbReference type="ARBA" id="ARBA00009524"/>
    </source>
</evidence>
<evidence type="ECO:0000256" key="11">
    <source>
        <dbReference type="ARBA" id="ARBA00023235"/>
    </source>
</evidence>
<keyword evidence="6 17" id="KW-0547">Nucleotide-binding</keyword>
<comment type="catalytic activity">
    <reaction evidence="15 17 19">
        <text>(6S)-NADHX + ADP = AMP + phosphate + NADH + H(+)</text>
        <dbReference type="Rhea" id="RHEA:32223"/>
        <dbReference type="ChEBI" id="CHEBI:15378"/>
        <dbReference type="ChEBI" id="CHEBI:43474"/>
        <dbReference type="ChEBI" id="CHEBI:57945"/>
        <dbReference type="ChEBI" id="CHEBI:64074"/>
        <dbReference type="ChEBI" id="CHEBI:456215"/>
        <dbReference type="ChEBI" id="CHEBI:456216"/>
        <dbReference type="EC" id="4.2.1.136"/>
    </reaction>
</comment>
<feature type="domain" description="YjeF C-terminal" evidence="20">
    <location>
        <begin position="233"/>
        <end position="506"/>
    </location>
</feature>
<comment type="similarity">
    <text evidence="3 19">In the N-terminal section; belongs to the NnrE/AIBP family.</text>
</comment>
<keyword evidence="10 17" id="KW-0520">NAD</keyword>
<dbReference type="GO" id="GO:0052856">
    <property type="term" value="F:NAD(P)HX epimerase activity"/>
    <property type="evidence" value="ECO:0007669"/>
    <property type="project" value="UniProtKB-UniRule"/>
</dbReference>
<dbReference type="PIRSF" id="PIRSF017184">
    <property type="entry name" value="Nnr"/>
    <property type="match status" value="1"/>
</dbReference>
<dbReference type="GO" id="GO:0046496">
    <property type="term" value="P:nicotinamide nucleotide metabolic process"/>
    <property type="evidence" value="ECO:0007669"/>
    <property type="project" value="UniProtKB-UniRule"/>
</dbReference>
<dbReference type="NCBIfam" id="TIGR00196">
    <property type="entry name" value="yjeF_cterm"/>
    <property type="match status" value="1"/>
</dbReference>
<dbReference type="InterPro" id="IPR004443">
    <property type="entry name" value="YjeF_N_dom"/>
</dbReference>
<accession>Q1N268</accession>
<dbReference type="InterPro" id="IPR036652">
    <property type="entry name" value="YjeF_N_dom_sf"/>
</dbReference>
<dbReference type="PROSITE" id="PS51385">
    <property type="entry name" value="YJEF_N"/>
    <property type="match status" value="1"/>
</dbReference>
<evidence type="ECO:0000259" key="20">
    <source>
        <dbReference type="PROSITE" id="PS51383"/>
    </source>
</evidence>
<keyword evidence="5 18" id="KW-0479">Metal-binding</keyword>
<keyword evidence="13" id="KW-0511">Multifunctional enzyme</keyword>
<dbReference type="GO" id="GO:0046872">
    <property type="term" value="F:metal ion binding"/>
    <property type="evidence" value="ECO:0007669"/>
    <property type="project" value="UniProtKB-UniRule"/>
</dbReference>
<dbReference type="HOGENOM" id="CLU_024853_4_3_6"/>
<reference evidence="22 23" key="1">
    <citation type="submission" date="2006-03" db="EMBL/GenBank/DDBJ databases">
        <authorList>
            <person name="Pinhassi J."/>
            <person name="Pedros-Alio C."/>
            <person name="Ferriera S."/>
            <person name="Johnson J."/>
            <person name="Kravitz S."/>
            <person name="Halpern A."/>
            <person name="Remington K."/>
            <person name="Beeson K."/>
            <person name="Tran B."/>
            <person name="Rogers Y.-H."/>
            <person name="Friedman R."/>
            <person name="Venter J.C."/>
        </authorList>
    </citation>
    <scope>NUCLEOTIDE SEQUENCE [LARGE SCALE GENOMIC DNA]</scope>
    <source>
        <strain evidence="22 23">RED65</strain>
    </source>
</reference>
<dbReference type="OrthoDB" id="9806925at2"/>
<dbReference type="Gene3D" id="3.40.1190.20">
    <property type="match status" value="1"/>
</dbReference>
<gene>
    <name evidence="18" type="primary">nnrE</name>
    <name evidence="17" type="synonym">nnrD</name>
    <name evidence="22" type="ORF">RED65_15693</name>
</gene>
<comment type="similarity">
    <text evidence="17">Belongs to the NnrD/CARKD family.</text>
</comment>
<comment type="similarity">
    <text evidence="4 19">In the C-terminal section; belongs to the NnrD/CARKD family.</text>
</comment>
<keyword evidence="23" id="KW-1185">Reference proteome</keyword>
<dbReference type="CDD" id="cd01171">
    <property type="entry name" value="YXKO-related"/>
    <property type="match status" value="1"/>
</dbReference>
<evidence type="ECO:0000256" key="13">
    <source>
        <dbReference type="ARBA" id="ARBA00023268"/>
    </source>
</evidence>
<name>Q1N268_9GAMM</name>
<dbReference type="Proteomes" id="UP000004263">
    <property type="component" value="Unassembled WGS sequence"/>
</dbReference>
<feature type="binding site" evidence="18">
    <location>
        <position position="161"/>
    </location>
    <ligand>
        <name>(6S)-NADPHX</name>
        <dbReference type="ChEBI" id="CHEBI:64076"/>
    </ligand>
</feature>
<evidence type="ECO:0000256" key="15">
    <source>
        <dbReference type="ARBA" id="ARBA00048238"/>
    </source>
</evidence>
<evidence type="ECO:0000256" key="10">
    <source>
        <dbReference type="ARBA" id="ARBA00023027"/>
    </source>
</evidence>
<evidence type="ECO:0000256" key="3">
    <source>
        <dbReference type="ARBA" id="ARBA00006001"/>
    </source>
</evidence>
<feature type="binding site" evidence="18">
    <location>
        <position position="164"/>
    </location>
    <ligand>
        <name>K(+)</name>
        <dbReference type="ChEBI" id="CHEBI:29103"/>
    </ligand>
</feature>
<dbReference type="HAMAP" id="MF_01966">
    <property type="entry name" value="NADHX_epimerase"/>
    <property type="match status" value="1"/>
</dbReference>
<comment type="cofactor">
    <cofactor evidence="18 19">
        <name>K(+)</name>
        <dbReference type="ChEBI" id="CHEBI:29103"/>
    </cofactor>
    <text evidence="18 19">Binds 1 potassium ion per subunit.</text>
</comment>
<dbReference type="AlphaFoldDB" id="Q1N268"/>
<keyword evidence="7 17" id="KW-0067">ATP-binding</keyword>
<dbReference type="InterPro" id="IPR030677">
    <property type="entry name" value="Nnr"/>
</dbReference>
<evidence type="ECO:0000256" key="9">
    <source>
        <dbReference type="ARBA" id="ARBA00022958"/>
    </source>
</evidence>
<feature type="domain" description="YjeF N-terminal" evidence="21">
    <location>
        <begin position="15"/>
        <end position="218"/>
    </location>
</feature>
<evidence type="ECO:0000256" key="2">
    <source>
        <dbReference type="ARBA" id="ARBA00000909"/>
    </source>
</evidence>
<dbReference type="PANTHER" id="PTHR12592">
    <property type="entry name" value="ATP-DEPENDENT (S)-NAD(P)H-HYDRATE DEHYDRATASE FAMILY MEMBER"/>
    <property type="match status" value="1"/>
</dbReference>
<dbReference type="PROSITE" id="PS51383">
    <property type="entry name" value="YJEF_C_3"/>
    <property type="match status" value="1"/>
</dbReference>
<evidence type="ECO:0000256" key="6">
    <source>
        <dbReference type="ARBA" id="ARBA00022741"/>
    </source>
</evidence>
<evidence type="ECO:0000256" key="17">
    <source>
        <dbReference type="HAMAP-Rule" id="MF_01965"/>
    </source>
</evidence>
<evidence type="ECO:0000256" key="14">
    <source>
        <dbReference type="ARBA" id="ARBA00025153"/>
    </source>
</evidence>
<feature type="binding site" evidence="17">
    <location>
        <position position="268"/>
    </location>
    <ligand>
        <name>(6S)-NADPHX</name>
        <dbReference type="ChEBI" id="CHEBI:64076"/>
    </ligand>
</feature>
<dbReference type="EC" id="4.2.1.136" evidence="19"/>
<evidence type="ECO:0000256" key="7">
    <source>
        <dbReference type="ARBA" id="ARBA00022840"/>
    </source>
</evidence>
<comment type="similarity">
    <text evidence="18">Belongs to the NnrE/AIBP family.</text>
</comment>
<feature type="binding site" evidence="18">
    <location>
        <position position="128"/>
    </location>
    <ligand>
        <name>K(+)</name>
        <dbReference type="ChEBI" id="CHEBI:29103"/>
    </ligand>
</feature>
<feature type="binding site" evidence="17">
    <location>
        <position position="444"/>
    </location>
    <ligand>
        <name>AMP</name>
        <dbReference type="ChEBI" id="CHEBI:456215"/>
    </ligand>
</feature>
<organism evidence="22 23">
    <name type="scientific">Bermanella marisrubri</name>
    <dbReference type="NCBI Taxonomy" id="207949"/>
    <lineage>
        <taxon>Bacteria</taxon>
        <taxon>Pseudomonadati</taxon>
        <taxon>Pseudomonadota</taxon>
        <taxon>Gammaproteobacteria</taxon>
        <taxon>Oceanospirillales</taxon>
        <taxon>Oceanospirillaceae</taxon>
        <taxon>Bermanella</taxon>
    </lineage>
</organism>
<dbReference type="HAMAP" id="MF_01965">
    <property type="entry name" value="NADHX_dehydratase"/>
    <property type="match status" value="1"/>
</dbReference>
<comment type="caution">
    <text evidence="22">The sequence shown here is derived from an EMBL/GenBank/DDBJ whole genome shotgun (WGS) entry which is preliminary data.</text>
</comment>
<dbReference type="EMBL" id="AAQH01000008">
    <property type="protein sequence ID" value="EAT12296.1"/>
    <property type="molecule type" value="Genomic_DNA"/>
</dbReference>
<comment type="catalytic activity">
    <reaction evidence="2 18 19">
        <text>(6R)-NADPHX = (6S)-NADPHX</text>
        <dbReference type="Rhea" id="RHEA:32227"/>
        <dbReference type="ChEBI" id="CHEBI:64076"/>
        <dbReference type="ChEBI" id="CHEBI:64077"/>
        <dbReference type="EC" id="5.1.99.6"/>
    </reaction>
</comment>
<proteinExistence type="inferred from homology"/>
<evidence type="ECO:0000256" key="19">
    <source>
        <dbReference type="PIRNR" id="PIRNR017184"/>
    </source>
</evidence>
<comment type="subunit">
    <text evidence="17">Homotetramer.</text>
</comment>
<feature type="binding site" evidence="17">
    <location>
        <position position="445"/>
    </location>
    <ligand>
        <name>(6S)-NADPHX</name>
        <dbReference type="ChEBI" id="CHEBI:64076"/>
    </ligand>
</feature>
<evidence type="ECO:0000256" key="8">
    <source>
        <dbReference type="ARBA" id="ARBA00022857"/>
    </source>
</evidence>
<comment type="function">
    <text evidence="14 19">Bifunctional enzyme that catalyzes the epimerization of the S- and R-forms of NAD(P)HX and the dehydration of the S-form of NAD(P)HX at the expense of ADP, which is converted to AMP. This allows the repair of both epimers of NAD(P)HX, a damaged form of NAD(P)H that is a result of enzymatic or heat-dependent hydration.</text>
</comment>
<feature type="binding site" evidence="17">
    <location>
        <position position="329"/>
    </location>
    <ligand>
        <name>(6S)-NADPHX</name>
        <dbReference type="ChEBI" id="CHEBI:64076"/>
    </ligand>
</feature>
<keyword evidence="12 17" id="KW-0456">Lyase</keyword>
<dbReference type="SUPFAM" id="SSF64153">
    <property type="entry name" value="YjeF N-terminal domain-like"/>
    <property type="match status" value="1"/>
</dbReference>
<feature type="binding site" evidence="17">
    <location>
        <begin position="416"/>
        <end position="420"/>
    </location>
    <ligand>
        <name>AMP</name>
        <dbReference type="ChEBI" id="CHEBI:456215"/>
    </ligand>
</feature>
<comment type="catalytic activity">
    <reaction evidence="1 18 19">
        <text>(6R)-NADHX = (6S)-NADHX</text>
        <dbReference type="Rhea" id="RHEA:32215"/>
        <dbReference type="ChEBI" id="CHEBI:64074"/>
        <dbReference type="ChEBI" id="CHEBI:64075"/>
        <dbReference type="EC" id="5.1.99.6"/>
    </reaction>
</comment>
<evidence type="ECO:0000259" key="21">
    <source>
        <dbReference type="PROSITE" id="PS51385"/>
    </source>
</evidence>
<feature type="binding site" evidence="17">
    <location>
        <position position="379"/>
    </location>
    <ligand>
        <name>(6S)-NADPHX</name>
        <dbReference type="ChEBI" id="CHEBI:64076"/>
    </ligand>
</feature>
<evidence type="ECO:0000256" key="12">
    <source>
        <dbReference type="ARBA" id="ARBA00023239"/>
    </source>
</evidence>
<feature type="binding site" evidence="18">
    <location>
        <position position="63"/>
    </location>
    <ligand>
        <name>K(+)</name>
        <dbReference type="ChEBI" id="CHEBI:29103"/>
    </ligand>
</feature>
<feature type="binding site" evidence="18">
    <location>
        <position position="143"/>
    </location>
    <ligand>
        <name>(6S)-NADPHX</name>
        <dbReference type="ChEBI" id="CHEBI:64076"/>
    </ligand>
</feature>
<dbReference type="RefSeq" id="WP_007018347.1">
    <property type="nucleotide sequence ID" value="NZ_CH724116.1"/>
</dbReference>
<comment type="catalytic activity">
    <reaction evidence="16 17 19">
        <text>(6S)-NADPHX + ADP = AMP + phosphate + NADPH + H(+)</text>
        <dbReference type="Rhea" id="RHEA:32235"/>
        <dbReference type="ChEBI" id="CHEBI:15378"/>
        <dbReference type="ChEBI" id="CHEBI:43474"/>
        <dbReference type="ChEBI" id="CHEBI:57783"/>
        <dbReference type="ChEBI" id="CHEBI:64076"/>
        <dbReference type="ChEBI" id="CHEBI:456215"/>
        <dbReference type="ChEBI" id="CHEBI:456216"/>
        <dbReference type="EC" id="4.2.1.136"/>
    </reaction>
</comment>
<dbReference type="NCBIfam" id="TIGR00197">
    <property type="entry name" value="yjeF_nterm"/>
    <property type="match status" value="1"/>
</dbReference>
<evidence type="ECO:0000313" key="22">
    <source>
        <dbReference type="EMBL" id="EAT12296.1"/>
    </source>
</evidence>
<comment type="cofactor">
    <cofactor evidence="17">
        <name>Mg(2+)</name>
        <dbReference type="ChEBI" id="CHEBI:18420"/>
    </cofactor>
</comment>